<feature type="binding site" evidence="7">
    <location>
        <begin position="166"/>
        <end position="173"/>
    </location>
    <ligand>
        <name>GTP</name>
        <dbReference type="ChEBI" id="CHEBI:37565"/>
    </ligand>
</feature>
<evidence type="ECO:0000256" key="1">
    <source>
        <dbReference type="ARBA" id="ARBA00007699"/>
    </source>
</evidence>
<evidence type="ECO:0000313" key="11">
    <source>
        <dbReference type="Proteomes" id="UP000034316"/>
    </source>
</evidence>
<dbReference type="PROSITE" id="PS00905">
    <property type="entry name" value="GTP1_OBG"/>
    <property type="match status" value="1"/>
</dbReference>
<dbReference type="Gene3D" id="2.70.210.12">
    <property type="entry name" value="GTP1/OBG domain"/>
    <property type="match status" value="1"/>
</dbReference>
<dbReference type="CDD" id="cd01898">
    <property type="entry name" value="Obg"/>
    <property type="match status" value="1"/>
</dbReference>
<dbReference type="GO" id="GO:0003924">
    <property type="term" value="F:GTPase activity"/>
    <property type="evidence" value="ECO:0007669"/>
    <property type="project" value="UniProtKB-UniRule"/>
</dbReference>
<dbReference type="EMBL" id="LBRB01000001">
    <property type="protein sequence ID" value="KKP89255.1"/>
    <property type="molecule type" value="Genomic_DNA"/>
</dbReference>
<dbReference type="NCBIfam" id="NF008956">
    <property type="entry name" value="PRK12299.1"/>
    <property type="match status" value="1"/>
</dbReference>
<keyword evidence="4 7" id="KW-0378">Hydrolase</keyword>
<feature type="domain" description="Obg" evidence="9">
    <location>
        <begin position="1"/>
        <end position="159"/>
    </location>
</feature>
<dbReference type="GO" id="GO:0005737">
    <property type="term" value="C:cytoplasm"/>
    <property type="evidence" value="ECO:0007669"/>
    <property type="project" value="UniProtKB-SubCell"/>
</dbReference>
<keyword evidence="5 7" id="KW-0460">Magnesium</keyword>
<evidence type="ECO:0000256" key="2">
    <source>
        <dbReference type="ARBA" id="ARBA00022490"/>
    </source>
</evidence>
<accession>A0A0G0FP76</accession>
<dbReference type="EC" id="3.6.5.-" evidence="7"/>
<dbReference type="PIRSF" id="PIRSF002401">
    <property type="entry name" value="GTP_bd_Obg/CgtA"/>
    <property type="match status" value="1"/>
</dbReference>
<dbReference type="HAMAP" id="MF_01454">
    <property type="entry name" value="GTPase_Obg"/>
    <property type="match status" value="1"/>
</dbReference>
<dbReference type="InterPro" id="IPR031167">
    <property type="entry name" value="G_OBG"/>
</dbReference>
<keyword evidence="7" id="KW-0479">Metal-binding</keyword>
<dbReference type="InterPro" id="IPR006169">
    <property type="entry name" value="GTP1_OBG_dom"/>
</dbReference>
<dbReference type="InterPro" id="IPR045086">
    <property type="entry name" value="OBG_GTPase"/>
</dbReference>
<dbReference type="GO" id="GO:0042254">
    <property type="term" value="P:ribosome biogenesis"/>
    <property type="evidence" value="ECO:0007669"/>
    <property type="project" value="UniProtKB-UniRule"/>
</dbReference>
<feature type="binding site" evidence="7">
    <location>
        <begin position="191"/>
        <end position="195"/>
    </location>
    <ligand>
        <name>GTP</name>
        <dbReference type="ChEBI" id="CHEBI:37565"/>
    </ligand>
</feature>
<comment type="caution">
    <text evidence="10">The sequence shown here is derived from an EMBL/GenBank/DDBJ whole genome shotgun (WGS) entry which is preliminary data.</text>
</comment>
<dbReference type="Gene3D" id="3.40.50.300">
    <property type="entry name" value="P-loop containing nucleotide triphosphate hydrolases"/>
    <property type="match status" value="1"/>
</dbReference>
<dbReference type="NCBIfam" id="NF008955">
    <property type="entry name" value="PRK12297.1"/>
    <property type="match status" value="1"/>
</dbReference>
<dbReference type="STRING" id="1618333.UR93_C0001G0087"/>
<dbReference type="PRINTS" id="PR00326">
    <property type="entry name" value="GTP1OBG"/>
</dbReference>
<dbReference type="InterPro" id="IPR027417">
    <property type="entry name" value="P-loop_NTPase"/>
</dbReference>
<dbReference type="PANTHER" id="PTHR11702:SF31">
    <property type="entry name" value="MITOCHONDRIAL RIBOSOME-ASSOCIATED GTPASE 2"/>
    <property type="match status" value="1"/>
</dbReference>
<keyword evidence="2 7" id="KW-0963">Cytoplasm</keyword>
<comment type="subunit">
    <text evidence="7">Monomer.</text>
</comment>
<comment type="function">
    <text evidence="7">An essential GTPase which binds GTP, GDP and possibly (p)ppGpp with moderate affinity, with high nucleotide exchange rates and a fairly low GTP hydrolysis rate. Plays a role in control of the cell cycle, stress response, ribosome biogenesis and in those bacteria that undergo differentiation, in morphogenesis control.</text>
</comment>
<dbReference type="FunFam" id="2.70.210.12:FF:000001">
    <property type="entry name" value="GTPase Obg"/>
    <property type="match status" value="1"/>
</dbReference>
<keyword evidence="6 7" id="KW-0342">GTP-binding</keyword>
<name>A0A0G0FP76_9BACT</name>
<dbReference type="SUPFAM" id="SSF82051">
    <property type="entry name" value="Obg GTP-binding protein N-terminal domain"/>
    <property type="match status" value="1"/>
</dbReference>
<protein>
    <recommendedName>
        <fullName evidence="7">GTPase Obg</fullName>
        <ecNumber evidence="7">3.6.5.-</ecNumber>
    </recommendedName>
    <alternativeName>
        <fullName evidence="7">GTP-binding protein Obg</fullName>
    </alternativeName>
</protein>
<evidence type="ECO:0000256" key="3">
    <source>
        <dbReference type="ARBA" id="ARBA00022741"/>
    </source>
</evidence>
<dbReference type="Pfam" id="PF01926">
    <property type="entry name" value="MMR_HSR1"/>
    <property type="match status" value="1"/>
</dbReference>
<comment type="cofactor">
    <cofactor evidence="7">
        <name>Mg(2+)</name>
        <dbReference type="ChEBI" id="CHEBI:18420"/>
    </cofactor>
</comment>
<evidence type="ECO:0000313" key="10">
    <source>
        <dbReference type="EMBL" id="KKP89255.1"/>
    </source>
</evidence>
<dbReference type="PANTHER" id="PTHR11702">
    <property type="entry name" value="DEVELOPMENTALLY REGULATED GTP-BINDING PROTEIN-RELATED"/>
    <property type="match status" value="1"/>
</dbReference>
<dbReference type="SUPFAM" id="SSF52540">
    <property type="entry name" value="P-loop containing nucleoside triphosphate hydrolases"/>
    <property type="match status" value="1"/>
</dbReference>
<feature type="domain" description="OBG-type G" evidence="8">
    <location>
        <begin position="160"/>
        <end position="324"/>
    </location>
</feature>
<dbReference type="GO" id="GO:0000287">
    <property type="term" value="F:magnesium ion binding"/>
    <property type="evidence" value="ECO:0007669"/>
    <property type="project" value="InterPro"/>
</dbReference>
<dbReference type="InterPro" id="IPR006073">
    <property type="entry name" value="GTP-bd"/>
</dbReference>
<sequence>MLDSANIIVQAGKGGDGIASFRREKYVPFGGPWGGDGGDGGSIFFVATKELNNLVNFHRKKIYQAQNGETGKTKNMKGKNGDDLIVPVPVGTQLFELKKDKQILCHDFVNEKDIQLIVQGGKGGLGNTHFKSSTNQTPKEFTRGEPGEIKKFILDLKLIADIGIIGLPNSGKSTLLKTLTKANPKIANYPFTTLDPNLGTLNIKNKTFVLADIPGLIEGASKGKGLGDKFLKHIQRTKVLIHLVDINNEDLNTAYKTIKNELLDYDKNLIKKKEIITISKYDFDNLKISKQSQEFIQKNDCLLISSITHKNIDELIKKIYNLIA</sequence>
<evidence type="ECO:0000259" key="8">
    <source>
        <dbReference type="PROSITE" id="PS51710"/>
    </source>
</evidence>
<dbReference type="Pfam" id="PF01018">
    <property type="entry name" value="GTP1_OBG"/>
    <property type="match status" value="1"/>
</dbReference>
<proteinExistence type="inferred from homology"/>
<feature type="binding site" evidence="7">
    <location>
        <begin position="305"/>
        <end position="307"/>
    </location>
    <ligand>
        <name>GTP</name>
        <dbReference type="ChEBI" id="CHEBI:37565"/>
    </ligand>
</feature>
<dbReference type="PATRIC" id="fig|1618333.3.peg.93"/>
<dbReference type="GO" id="GO:0005525">
    <property type="term" value="F:GTP binding"/>
    <property type="evidence" value="ECO:0007669"/>
    <property type="project" value="UniProtKB-UniRule"/>
</dbReference>
<comment type="subcellular location">
    <subcellularLocation>
        <location evidence="7">Cytoplasm</location>
    </subcellularLocation>
</comment>
<dbReference type="InterPro" id="IPR036726">
    <property type="entry name" value="GTP1_OBG_dom_sf"/>
</dbReference>
<feature type="binding site" evidence="7">
    <location>
        <position position="193"/>
    </location>
    <ligand>
        <name>Mg(2+)</name>
        <dbReference type="ChEBI" id="CHEBI:18420"/>
    </ligand>
</feature>
<evidence type="ECO:0000259" key="9">
    <source>
        <dbReference type="PROSITE" id="PS51883"/>
    </source>
</evidence>
<keyword evidence="3 7" id="KW-0547">Nucleotide-binding</keyword>
<organism evidence="10 11">
    <name type="scientific">Berkelbacteria bacterium GW2011_GWA2_35_9</name>
    <dbReference type="NCBI Taxonomy" id="1618333"/>
    <lineage>
        <taxon>Bacteria</taxon>
        <taxon>Candidatus Berkelbacteria</taxon>
    </lineage>
</organism>
<evidence type="ECO:0000256" key="7">
    <source>
        <dbReference type="HAMAP-Rule" id="MF_01454"/>
    </source>
</evidence>
<evidence type="ECO:0000256" key="5">
    <source>
        <dbReference type="ARBA" id="ARBA00022842"/>
    </source>
</evidence>
<dbReference type="AlphaFoldDB" id="A0A0G0FP76"/>
<feature type="binding site" evidence="7">
    <location>
        <begin position="279"/>
        <end position="282"/>
    </location>
    <ligand>
        <name>GTP</name>
        <dbReference type="ChEBI" id="CHEBI:37565"/>
    </ligand>
</feature>
<dbReference type="PROSITE" id="PS51883">
    <property type="entry name" value="OBG"/>
    <property type="match status" value="1"/>
</dbReference>
<dbReference type="PROSITE" id="PS51710">
    <property type="entry name" value="G_OBG"/>
    <property type="match status" value="1"/>
</dbReference>
<dbReference type="NCBIfam" id="TIGR02729">
    <property type="entry name" value="Obg_CgtA"/>
    <property type="match status" value="1"/>
</dbReference>
<feature type="binding site" evidence="7">
    <location>
        <position position="173"/>
    </location>
    <ligand>
        <name>Mg(2+)</name>
        <dbReference type="ChEBI" id="CHEBI:18420"/>
    </ligand>
</feature>
<dbReference type="Proteomes" id="UP000034316">
    <property type="component" value="Unassembled WGS sequence"/>
</dbReference>
<dbReference type="InterPro" id="IPR006074">
    <property type="entry name" value="GTP1-OBG_CS"/>
</dbReference>
<reference evidence="10 11" key="1">
    <citation type="journal article" date="2015" name="Nature">
        <title>rRNA introns, odd ribosomes, and small enigmatic genomes across a large radiation of phyla.</title>
        <authorList>
            <person name="Brown C.T."/>
            <person name="Hug L.A."/>
            <person name="Thomas B.C."/>
            <person name="Sharon I."/>
            <person name="Castelle C.J."/>
            <person name="Singh A."/>
            <person name="Wilkins M.J."/>
            <person name="Williams K.H."/>
            <person name="Banfield J.F."/>
        </authorList>
    </citation>
    <scope>NUCLEOTIDE SEQUENCE [LARGE SCALE GENOMIC DNA]</scope>
</reference>
<comment type="similarity">
    <text evidence="1 7">Belongs to the TRAFAC class OBG-HflX-like GTPase superfamily. OBG GTPase family.</text>
</comment>
<feature type="binding site" evidence="7">
    <location>
        <begin position="212"/>
        <end position="215"/>
    </location>
    <ligand>
        <name>GTP</name>
        <dbReference type="ChEBI" id="CHEBI:37565"/>
    </ligand>
</feature>
<evidence type="ECO:0000256" key="6">
    <source>
        <dbReference type="ARBA" id="ARBA00023134"/>
    </source>
</evidence>
<gene>
    <name evidence="7" type="primary">obg</name>
    <name evidence="10" type="ORF">UR93_C0001G0087</name>
</gene>
<evidence type="ECO:0000256" key="4">
    <source>
        <dbReference type="ARBA" id="ARBA00022801"/>
    </source>
</evidence>
<dbReference type="InterPro" id="IPR014100">
    <property type="entry name" value="GTP-bd_Obg/CgtA"/>
</dbReference>